<dbReference type="PANTHER" id="PTHR10745:SF8">
    <property type="entry name" value="DNA POLYMERASE SUBUNIT GAMMA-2, MITOCHONDRIAL"/>
    <property type="match status" value="1"/>
</dbReference>
<evidence type="ECO:0000256" key="2">
    <source>
        <dbReference type="ARBA" id="ARBA00022917"/>
    </source>
</evidence>
<reference evidence="5 6" key="1">
    <citation type="journal article" date="2014" name="Int. J. Syst. Evol. Microbiol.">
        <title>Complete genome sequence of Corynebacterium casei LMG S-19264T (=DSM 44701T), isolated from a smear-ripened cheese.</title>
        <authorList>
            <consortium name="US DOE Joint Genome Institute (JGI-PGF)"/>
            <person name="Walter F."/>
            <person name="Albersmeier A."/>
            <person name="Kalinowski J."/>
            <person name="Ruckert C."/>
        </authorList>
    </citation>
    <scope>NUCLEOTIDE SEQUENCE [LARGE SCALE GENOMIC DNA]</scope>
    <source>
        <strain evidence="5 6">CGMCC 1.12925</strain>
    </source>
</reference>
<organism evidence="5 6">
    <name type="scientific">Psychroflexus salis</name>
    <dbReference type="NCBI Taxonomy" id="1526574"/>
    <lineage>
        <taxon>Bacteria</taxon>
        <taxon>Pseudomonadati</taxon>
        <taxon>Bacteroidota</taxon>
        <taxon>Flavobacteriia</taxon>
        <taxon>Flavobacteriales</taxon>
        <taxon>Flavobacteriaceae</taxon>
        <taxon>Psychroflexus</taxon>
    </lineage>
</organism>
<dbReference type="InterPro" id="IPR036621">
    <property type="entry name" value="Anticodon-bd_dom_sf"/>
</dbReference>
<dbReference type="AlphaFoldDB" id="A0A916ZM07"/>
<evidence type="ECO:0000313" key="6">
    <source>
        <dbReference type="Proteomes" id="UP000599688"/>
    </source>
</evidence>
<dbReference type="GO" id="GO:0005737">
    <property type="term" value="C:cytoplasm"/>
    <property type="evidence" value="ECO:0007669"/>
    <property type="project" value="TreeGrafter"/>
</dbReference>
<dbReference type="InterPro" id="IPR027031">
    <property type="entry name" value="Gly-tRNA_synthase/POLG2"/>
</dbReference>
<evidence type="ECO:0000313" key="5">
    <source>
        <dbReference type="EMBL" id="GGE04029.1"/>
    </source>
</evidence>
<dbReference type="GO" id="GO:0006426">
    <property type="term" value="P:glycyl-tRNA aminoacylation"/>
    <property type="evidence" value="ECO:0007669"/>
    <property type="project" value="TreeGrafter"/>
</dbReference>
<proteinExistence type="predicted"/>
<evidence type="ECO:0000256" key="3">
    <source>
        <dbReference type="ARBA" id="ARBA00023146"/>
    </source>
</evidence>
<keyword evidence="2" id="KW-0648">Protein biosynthesis</keyword>
<name>A0A916ZM07_9FLAO</name>
<dbReference type="PANTHER" id="PTHR10745">
    <property type="entry name" value="GLYCYL-TRNA SYNTHETASE/DNA POLYMERASE SUBUNIT GAMMA-2"/>
    <property type="match status" value="1"/>
</dbReference>
<evidence type="ECO:0000256" key="1">
    <source>
        <dbReference type="ARBA" id="ARBA00022598"/>
    </source>
</evidence>
<feature type="domain" description="Anticodon-binding" evidence="4">
    <location>
        <begin position="4"/>
        <end position="44"/>
    </location>
</feature>
<keyword evidence="3" id="KW-0030">Aminoacyl-tRNA synthetase</keyword>
<dbReference type="Gene3D" id="3.40.50.800">
    <property type="entry name" value="Anticodon-binding domain"/>
    <property type="match status" value="1"/>
</dbReference>
<dbReference type="GO" id="GO:0004820">
    <property type="term" value="F:glycine-tRNA ligase activity"/>
    <property type="evidence" value="ECO:0007669"/>
    <property type="project" value="TreeGrafter"/>
</dbReference>
<keyword evidence="6" id="KW-1185">Reference proteome</keyword>
<dbReference type="EMBL" id="BMGL01000001">
    <property type="protein sequence ID" value="GGE04029.1"/>
    <property type="molecule type" value="Genomic_DNA"/>
</dbReference>
<evidence type="ECO:0000259" key="4">
    <source>
        <dbReference type="Pfam" id="PF03129"/>
    </source>
</evidence>
<dbReference type="Proteomes" id="UP000599688">
    <property type="component" value="Unassembled WGS sequence"/>
</dbReference>
<protein>
    <recommendedName>
        <fullName evidence="4">Anticodon-binding domain-containing protein</fullName>
    </recommendedName>
</protein>
<gene>
    <name evidence="5" type="ORF">GCM10010831_02000</name>
</gene>
<sequence>MILIFFCITVDHETKEDGCVTIRHRDSMEQKRIKIEELNSIIAKEVSFKNCMG</sequence>
<dbReference type="SUPFAM" id="SSF52954">
    <property type="entry name" value="Class II aaRS ABD-related"/>
    <property type="match status" value="1"/>
</dbReference>
<accession>A0A916ZM07</accession>
<dbReference type="InterPro" id="IPR004154">
    <property type="entry name" value="Anticodon-bd"/>
</dbReference>
<keyword evidence="1" id="KW-0436">Ligase</keyword>
<comment type="caution">
    <text evidence="5">The sequence shown here is derived from an EMBL/GenBank/DDBJ whole genome shotgun (WGS) entry which is preliminary data.</text>
</comment>
<dbReference type="Pfam" id="PF03129">
    <property type="entry name" value="HGTP_anticodon"/>
    <property type="match status" value="1"/>
</dbReference>